<sequence>MSQEDYMRYVHMNLRPGAKPLYVKPLKIIEARAEHFNPPSFNRITAETAKDAVLFLRKGSFEAFSAVTSIPRIPIP</sequence>
<name>A0ABU2HF09_9GAMM</name>
<proteinExistence type="predicted"/>
<protein>
    <submittedName>
        <fullName evidence="1">Uncharacterized protein</fullName>
    </submittedName>
</protein>
<gene>
    <name evidence="1" type="ORF">RKA07_05860</name>
</gene>
<accession>A0ABU2HF09</accession>
<dbReference type="EMBL" id="JAVMBO010000007">
    <property type="protein sequence ID" value="MDS1309636.1"/>
    <property type="molecule type" value="Genomic_DNA"/>
</dbReference>
<keyword evidence="2" id="KW-1185">Reference proteome</keyword>
<dbReference type="Proteomes" id="UP001267407">
    <property type="component" value="Unassembled WGS sequence"/>
</dbReference>
<evidence type="ECO:0000313" key="1">
    <source>
        <dbReference type="EMBL" id="MDS1309636.1"/>
    </source>
</evidence>
<comment type="caution">
    <text evidence="1">The sequence shown here is derived from an EMBL/GenBank/DDBJ whole genome shotgun (WGS) entry which is preliminary data.</text>
</comment>
<reference evidence="1" key="1">
    <citation type="submission" date="2023-09" db="EMBL/GenBank/DDBJ databases">
        <title>Marinobacter sediminicola sp. nov. and Marinobacter maritimum sp. nov., isolated from marine sediment.</title>
        <authorList>
            <person name="An J."/>
        </authorList>
    </citation>
    <scope>NUCLEOTIDE SEQUENCE</scope>
    <source>
        <strain evidence="1">F60267</strain>
    </source>
</reference>
<organism evidence="1 2">
    <name type="scientific">Marinobacter xiaoshiensis</name>
    <dbReference type="NCBI Taxonomy" id="3073652"/>
    <lineage>
        <taxon>Bacteria</taxon>
        <taxon>Pseudomonadati</taxon>
        <taxon>Pseudomonadota</taxon>
        <taxon>Gammaproteobacteria</taxon>
        <taxon>Pseudomonadales</taxon>
        <taxon>Marinobacteraceae</taxon>
        <taxon>Marinobacter</taxon>
    </lineage>
</organism>
<evidence type="ECO:0000313" key="2">
    <source>
        <dbReference type="Proteomes" id="UP001267407"/>
    </source>
</evidence>
<dbReference type="RefSeq" id="WP_310965846.1">
    <property type="nucleotide sequence ID" value="NZ_JAVMBO010000007.1"/>
</dbReference>